<proteinExistence type="predicted"/>
<feature type="transmembrane region" description="Helical" evidence="7">
    <location>
        <begin position="181"/>
        <end position="200"/>
    </location>
</feature>
<dbReference type="CDD" id="cd06261">
    <property type="entry name" value="TM_PBP2"/>
    <property type="match status" value="1"/>
</dbReference>
<dbReference type="GO" id="GO:0055085">
    <property type="term" value="P:transmembrane transport"/>
    <property type="evidence" value="ECO:0007669"/>
    <property type="project" value="InterPro"/>
</dbReference>
<feature type="transmembrane region" description="Helical" evidence="7">
    <location>
        <begin position="134"/>
        <end position="153"/>
    </location>
</feature>
<protein>
    <submittedName>
        <fullName evidence="9">Oligopeptide transport system permease protein AppC</fullName>
    </submittedName>
</protein>
<dbReference type="InterPro" id="IPR025966">
    <property type="entry name" value="OppC_N"/>
</dbReference>
<dbReference type="InterPro" id="IPR000515">
    <property type="entry name" value="MetI-like"/>
</dbReference>
<feature type="domain" description="ABC transmembrane type-1" evidence="8">
    <location>
        <begin position="98"/>
        <end position="309"/>
    </location>
</feature>
<dbReference type="Pfam" id="PF12911">
    <property type="entry name" value="OppC_N"/>
    <property type="match status" value="1"/>
</dbReference>
<name>A0AA35SSR2_GEOBA</name>
<dbReference type="PROSITE" id="PS50928">
    <property type="entry name" value="ABC_TM1"/>
    <property type="match status" value="1"/>
</dbReference>
<dbReference type="GO" id="GO:0005886">
    <property type="term" value="C:plasma membrane"/>
    <property type="evidence" value="ECO:0007669"/>
    <property type="project" value="UniProtKB-SubCell"/>
</dbReference>
<dbReference type="InterPro" id="IPR035906">
    <property type="entry name" value="MetI-like_sf"/>
</dbReference>
<evidence type="ECO:0000313" key="9">
    <source>
        <dbReference type="EMBL" id="CAI8034026.1"/>
    </source>
</evidence>
<reference evidence="9" key="1">
    <citation type="submission" date="2023-03" db="EMBL/GenBank/DDBJ databases">
        <authorList>
            <person name="Steffen K."/>
            <person name="Cardenas P."/>
        </authorList>
    </citation>
    <scope>NUCLEOTIDE SEQUENCE</scope>
</reference>
<organism evidence="9 10">
    <name type="scientific">Geodia barretti</name>
    <name type="common">Barrett's horny sponge</name>
    <dbReference type="NCBI Taxonomy" id="519541"/>
    <lineage>
        <taxon>Eukaryota</taxon>
        <taxon>Metazoa</taxon>
        <taxon>Porifera</taxon>
        <taxon>Demospongiae</taxon>
        <taxon>Heteroscleromorpha</taxon>
        <taxon>Tetractinellida</taxon>
        <taxon>Astrophorina</taxon>
        <taxon>Geodiidae</taxon>
        <taxon>Geodia</taxon>
    </lineage>
</organism>
<keyword evidence="2" id="KW-0813">Transport</keyword>
<keyword evidence="5 7" id="KW-1133">Transmembrane helix</keyword>
<evidence type="ECO:0000256" key="3">
    <source>
        <dbReference type="ARBA" id="ARBA00022475"/>
    </source>
</evidence>
<dbReference type="Pfam" id="PF00528">
    <property type="entry name" value="BPD_transp_1"/>
    <property type="match status" value="1"/>
</dbReference>
<dbReference type="SUPFAM" id="SSF161098">
    <property type="entry name" value="MetI-like"/>
    <property type="match status" value="1"/>
</dbReference>
<dbReference type="Gene3D" id="1.10.3720.10">
    <property type="entry name" value="MetI-like"/>
    <property type="match status" value="1"/>
</dbReference>
<evidence type="ECO:0000256" key="7">
    <source>
        <dbReference type="SAM" id="Phobius"/>
    </source>
</evidence>
<evidence type="ECO:0000259" key="8">
    <source>
        <dbReference type="PROSITE" id="PS50928"/>
    </source>
</evidence>
<feature type="transmembrane region" description="Helical" evidence="7">
    <location>
        <begin position="97"/>
        <end position="122"/>
    </location>
</feature>
<evidence type="ECO:0000256" key="5">
    <source>
        <dbReference type="ARBA" id="ARBA00022989"/>
    </source>
</evidence>
<feature type="transmembrane region" description="Helical" evidence="7">
    <location>
        <begin position="289"/>
        <end position="308"/>
    </location>
</feature>
<keyword evidence="6 7" id="KW-0472">Membrane</keyword>
<evidence type="ECO:0000256" key="1">
    <source>
        <dbReference type="ARBA" id="ARBA00004651"/>
    </source>
</evidence>
<evidence type="ECO:0000256" key="6">
    <source>
        <dbReference type="ARBA" id="ARBA00023136"/>
    </source>
</evidence>
<sequence length="321" mass="34714">MALTEVAEAAEIQGERKGHLRRAMERLVRKKIAIVCMAVLLVIYLAGIFAPLIAPYDYSETDFTAIRKPPSWEHWAGTDFGGRDVFTRVLWGIQNTVIITLVVMATGGLLIGITLGLISGYFSSKVDGLIMRTGELFASFPDILLVIILAYALRPSLTAWARWVEDNIGIDGIVRSGVVDYFTVSLALVSFGWVGMARLVRGQVLVLKQTPYVEAARAAGAGTARVMFVHLLPNVISIIVVSVSAGMGALIGTEIILSWLGLGIQPPRPSLGQMLLQAGSLSALREVPWMLIAPGAVAWSLVLAWNLLGDSLNDVLNPHTR</sequence>
<dbReference type="PANTHER" id="PTHR43386:SF1">
    <property type="entry name" value="D,D-DIPEPTIDE TRANSPORT SYSTEM PERMEASE PROTEIN DDPC-RELATED"/>
    <property type="match status" value="1"/>
</dbReference>
<dbReference type="Proteomes" id="UP001174909">
    <property type="component" value="Unassembled WGS sequence"/>
</dbReference>
<dbReference type="InterPro" id="IPR050366">
    <property type="entry name" value="BP-dependent_transpt_permease"/>
</dbReference>
<comment type="subcellular location">
    <subcellularLocation>
        <location evidence="1">Cell membrane</location>
        <topology evidence="1">Multi-pass membrane protein</topology>
    </subcellularLocation>
</comment>
<accession>A0AA35SSR2</accession>
<keyword evidence="10" id="KW-1185">Reference proteome</keyword>
<dbReference type="PANTHER" id="PTHR43386">
    <property type="entry name" value="OLIGOPEPTIDE TRANSPORT SYSTEM PERMEASE PROTEIN APPC"/>
    <property type="match status" value="1"/>
</dbReference>
<feature type="transmembrane region" description="Helical" evidence="7">
    <location>
        <begin position="32"/>
        <end position="54"/>
    </location>
</feature>
<comment type="caution">
    <text evidence="9">The sequence shown here is derived from an EMBL/GenBank/DDBJ whole genome shotgun (WGS) entry which is preliminary data.</text>
</comment>
<dbReference type="AlphaFoldDB" id="A0AA35SSR2"/>
<feature type="transmembrane region" description="Helical" evidence="7">
    <location>
        <begin position="235"/>
        <end position="260"/>
    </location>
</feature>
<keyword evidence="3" id="KW-1003">Cell membrane</keyword>
<evidence type="ECO:0000256" key="4">
    <source>
        <dbReference type="ARBA" id="ARBA00022692"/>
    </source>
</evidence>
<gene>
    <name evidence="9" type="ORF">GBAR_LOCUS19187</name>
</gene>
<keyword evidence="4 7" id="KW-0812">Transmembrane</keyword>
<evidence type="ECO:0000256" key="2">
    <source>
        <dbReference type="ARBA" id="ARBA00022448"/>
    </source>
</evidence>
<evidence type="ECO:0000313" key="10">
    <source>
        <dbReference type="Proteomes" id="UP001174909"/>
    </source>
</evidence>
<dbReference type="EMBL" id="CASHTH010002708">
    <property type="protein sequence ID" value="CAI8034026.1"/>
    <property type="molecule type" value="Genomic_DNA"/>
</dbReference>